<dbReference type="InterPro" id="IPR001753">
    <property type="entry name" value="Enoyl-CoA_hydra/iso"/>
</dbReference>
<dbReference type="Gene3D" id="3.90.226.10">
    <property type="entry name" value="2-enoyl-CoA Hydratase, Chain A, domain 1"/>
    <property type="match status" value="1"/>
</dbReference>
<evidence type="ECO:0000256" key="2">
    <source>
        <dbReference type="ARBA" id="ARBA00005254"/>
    </source>
</evidence>
<comment type="similarity">
    <text evidence="2">Belongs to the enoyl-CoA hydratase/isomerase family.</text>
</comment>
<evidence type="ECO:0000256" key="6">
    <source>
        <dbReference type="ARBA" id="ARBA00023717"/>
    </source>
</evidence>
<sequence length="267" mass="27630">MGDLNVSRDGAVQVLEINRPQAMNALNGRLICDLRDEVCRAEADSSVRVVVITGAGTKAFSAGADLDELDGLDVASARRVMQEGQHAFRDIASSDLPVIAAVNGLALGGGFELVLASTFAMTSELASFGLPESRLGLIPGYGGTQRLAPLIGAASAAHLMLTGDRLTAQRAYELGLTLLPPVSPELLMPEAMNVAHAVAGNGPAAVRSILRLLRQAPGSWDEKLAAETDAAVDAIVGAESTEGIQAFRGRRTASFPDLMATGVGGTQ</sequence>
<dbReference type="OrthoDB" id="8452484at2"/>
<evidence type="ECO:0000256" key="1">
    <source>
        <dbReference type="ARBA" id="ARBA00002994"/>
    </source>
</evidence>
<gene>
    <name evidence="9" type="ORF">SAMN04490239_0980</name>
</gene>
<dbReference type="EC" id="4.2.1.17" evidence="3"/>
<evidence type="ECO:0000256" key="4">
    <source>
        <dbReference type="ARBA" id="ARBA00023239"/>
    </source>
</evidence>
<comment type="catalytic activity">
    <reaction evidence="5">
        <text>a (3S)-3-hydroxyacyl-CoA = a (2E)-enoyl-CoA + H2O</text>
        <dbReference type="Rhea" id="RHEA:16105"/>
        <dbReference type="ChEBI" id="CHEBI:15377"/>
        <dbReference type="ChEBI" id="CHEBI:57318"/>
        <dbReference type="ChEBI" id="CHEBI:58856"/>
        <dbReference type="EC" id="4.2.1.17"/>
    </reaction>
</comment>
<comment type="function">
    <text evidence="1">Could possibly oxidize fatty acids using specific components.</text>
</comment>
<dbReference type="AlphaFoldDB" id="A0A1H4KY46"/>
<dbReference type="GO" id="GO:0006635">
    <property type="term" value="P:fatty acid beta-oxidation"/>
    <property type="evidence" value="ECO:0007669"/>
    <property type="project" value="TreeGrafter"/>
</dbReference>
<name>A0A1H4KY46_9NOCA</name>
<organism evidence="9 10">
    <name type="scientific">Rhodococcus koreensis</name>
    <dbReference type="NCBI Taxonomy" id="99653"/>
    <lineage>
        <taxon>Bacteria</taxon>
        <taxon>Bacillati</taxon>
        <taxon>Actinomycetota</taxon>
        <taxon>Actinomycetes</taxon>
        <taxon>Mycobacteriales</taxon>
        <taxon>Nocardiaceae</taxon>
        <taxon>Rhodococcus</taxon>
    </lineage>
</organism>
<dbReference type="FunFam" id="3.90.226.10:FF:000009">
    <property type="entry name" value="Carnitinyl-CoA dehydratase"/>
    <property type="match status" value="1"/>
</dbReference>
<dbReference type="CDD" id="cd06558">
    <property type="entry name" value="crotonase-like"/>
    <property type="match status" value="1"/>
</dbReference>
<dbReference type="Proteomes" id="UP000183561">
    <property type="component" value="Unassembled WGS sequence"/>
</dbReference>
<protein>
    <recommendedName>
        <fullName evidence="7">Probable enoyl-CoA hydratase EchA17</fullName>
        <ecNumber evidence="3">4.2.1.17</ecNumber>
    </recommendedName>
    <alternativeName>
        <fullName evidence="8">Probable enoyl-CoA hydratase echA17</fullName>
    </alternativeName>
</protein>
<dbReference type="InterPro" id="IPR029045">
    <property type="entry name" value="ClpP/crotonase-like_dom_sf"/>
</dbReference>
<keyword evidence="10" id="KW-1185">Reference proteome</keyword>
<dbReference type="PANTHER" id="PTHR11941">
    <property type="entry name" value="ENOYL-COA HYDRATASE-RELATED"/>
    <property type="match status" value="1"/>
</dbReference>
<proteinExistence type="inferred from homology"/>
<dbReference type="SUPFAM" id="SSF52096">
    <property type="entry name" value="ClpP/crotonase"/>
    <property type="match status" value="1"/>
</dbReference>
<keyword evidence="4" id="KW-0456">Lyase</keyword>
<evidence type="ECO:0000313" key="10">
    <source>
        <dbReference type="Proteomes" id="UP000183561"/>
    </source>
</evidence>
<evidence type="ECO:0000256" key="5">
    <source>
        <dbReference type="ARBA" id="ARBA00023709"/>
    </source>
</evidence>
<evidence type="ECO:0000256" key="3">
    <source>
        <dbReference type="ARBA" id="ARBA00012076"/>
    </source>
</evidence>
<evidence type="ECO:0000256" key="8">
    <source>
        <dbReference type="ARBA" id="ARBA00073436"/>
    </source>
</evidence>
<dbReference type="EMBL" id="FNSV01000005">
    <property type="protein sequence ID" value="SEB63444.1"/>
    <property type="molecule type" value="Genomic_DNA"/>
</dbReference>
<evidence type="ECO:0000256" key="7">
    <source>
        <dbReference type="ARBA" id="ARBA00039456"/>
    </source>
</evidence>
<accession>A0A1H4KY46</accession>
<dbReference type="GO" id="GO:0004300">
    <property type="term" value="F:enoyl-CoA hydratase activity"/>
    <property type="evidence" value="ECO:0007669"/>
    <property type="project" value="UniProtKB-EC"/>
</dbReference>
<reference evidence="10" key="1">
    <citation type="submission" date="2016-10" db="EMBL/GenBank/DDBJ databases">
        <authorList>
            <person name="Varghese N."/>
            <person name="Submissions S."/>
        </authorList>
    </citation>
    <scope>NUCLEOTIDE SEQUENCE [LARGE SCALE GENOMIC DNA]</scope>
    <source>
        <strain evidence="10">DSM 44498</strain>
    </source>
</reference>
<evidence type="ECO:0000313" key="9">
    <source>
        <dbReference type="EMBL" id="SEB63444.1"/>
    </source>
</evidence>
<dbReference type="PANTHER" id="PTHR11941:SF54">
    <property type="entry name" value="ENOYL-COA HYDRATASE, MITOCHONDRIAL"/>
    <property type="match status" value="1"/>
</dbReference>
<comment type="catalytic activity">
    <reaction evidence="6">
        <text>a 4-saturated-(3S)-3-hydroxyacyl-CoA = a (3E)-enoyl-CoA + H2O</text>
        <dbReference type="Rhea" id="RHEA:20724"/>
        <dbReference type="ChEBI" id="CHEBI:15377"/>
        <dbReference type="ChEBI" id="CHEBI:58521"/>
        <dbReference type="ChEBI" id="CHEBI:137480"/>
        <dbReference type="EC" id="4.2.1.17"/>
    </reaction>
</comment>
<dbReference type="RefSeq" id="WP_072946497.1">
    <property type="nucleotide sequence ID" value="NZ_FNSV01000005.1"/>
</dbReference>
<dbReference type="Pfam" id="PF00378">
    <property type="entry name" value="ECH_1"/>
    <property type="match status" value="1"/>
</dbReference>